<sequence length="146" mass="17090">MKKSILIFALIVFSISSHAQTYTVAYNQANTIDRSTSRNATLSANFLKEIVQNEDFEYREFLKDSKDSRSKYKFGKKNYTKTELVKLLRKAARKSGNTTEFSEFLDNVTPSFRNYVSDNDLDQLYKKFRKGTFNKYVQDLADNWDD</sequence>
<protein>
    <recommendedName>
        <fullName evidence="4">Secreted protein</fullName>
    </recommendedName>
</protein>
<gene>
    <name evidence="2" type="ORF">GCM10011532_22820</name>
</gene>
<name>A0ABQ1WNM2_9FLAO</name>
<organism evidence="2 3">
    <name type="scientific">Christiangramia forsetii</name>
    <dbReference type="NCBI Taxonomy" id="411153"/>
    <lineage>
        <taxon>Bacteria</taxon>
        <taxon>Pseudomonadati</taxon>
        <taxon>Bacteroidota</taxon>
        <taxon>Flavobacteriia</taxon>
        <taxon>Flavobacteriales</taxon>
        <taxon>Flavobacteriaceae</taxon>
        <taxon>Christiangramia</taxon>
    </lineage>
</organism>
<evidence type="ECO:0000313" key="2">
    <source>
        <dbReference type="EMBL" id="GGG38476.1"/>
    </source>
</evidence>
<dbReference type="EMBL" id="BMIX01000004">
    <property type="protein sequence ID" value="GGG38476.1"/>
    <property type="molecule type" value="Genomic_DNA"/>
</dbReference>
<evidence type="ECO:0008006" key="4">
    <source>
        <dbReference type="Google" id="ProtNLM"/>
    </source>
</evidence>
<dbReference type="RefSeq" id="WP_011708730.1">
    <property type="nucleotide sequence ID" value="NZ_BMIX01000004.1"/>
</dbReference>
<evidence type="ECO:0000256" key="1">
    <source>
        <dbReference type="SAM" id="SignalP"/>
    </source>
</evidence>
<proteinExistence type="predicted"/>
<feature type="chain" id="PRO_5046693337" description="Secreted protein" evidence="1">
    <location>
        <begin position="20"/>
        <end position="146"/>
    </location>
</feature>
<keyword evidence="3" id="KW-1185">Reference proteome</keyword>
<evidence type="ECO:0000313" key="3">
    <source>
        <dbReference type="Proteomes" id="UP000605733"/>
    </source>
</evidence>
<dbReference type="Proteomes" id="UP000605733">
    <property type="component" value="Unassembled WGS sequence"/>
</dbReference>
<accession>A0ABQ1WNM2</accession>
<feature type="signal peptide" evidence="1">
    <location>
        <begin position="1"/>
        <end position="19"/>
    </location>
</feature>
<reference evidence="3" key="1">
    <citation type="journal article" date="2019" name="Int. J. Syst. Evol. Microbiol.">
        <title>The Global Catalogue of Microorganisms (GCM) 10K type strain sequencing project: providing services to taxonomists for standard genome sequencing and annotation.</title>
        <authorList>
            <consortium name="The Broad Institute Genomics Platform"/>
            <consortium name="The Broad Institute Genome Sequencing Center for Infectious Disease"/>
            <person name="Wu L."/>
            <person name="Ma J."/>
        </authorList>
    </citation>
    <scope>NUCLEOTIDE SEQUENCE [LARGE SCALE GENOMIC DNA]</scope>
    <source>
        <strain evidence="3">CGMCC 1.15422</strain>
    </source>
</reference>
<comment type="caution">
    <text evidence="2">The sequence shown here is derived from an EMBL/GenBank/DDBJ whole genome shotgun (WGS) entry which is preliminary data.</text>
</comment>
<keyword evidence="1" id="KW-0732">Signal</keyword>